<keyword evidence="2" id="KW-0472">Membrane</keyword>
<accession>A0AAV1ZKF2</accession>
<reference evidence="3 4" key="1">
    <citation type="submission" date="2024-04" db="EMBL/GenBank/DDBJ databases">
        <authorList>
            <person name="Rising A."/>
            <person name="Reimegard J."/>
            <person name="Sonavane S."/>
            <person name="Akerstrom W."/>
            <person name="Nylinder S."/>
            <person name="Hedman E."/>
            <person name="Kallberg Y."/>
        </authorList>
    </citation>
    <scope>NUCLEOTIDE SEQUENCE [LARGE SCALE GENOMIC DNA]</scope>
</reference>
<dbReference type="Proteomes" id="UP001497382">
    <property type="component" value="Unassembled WGS sequence"/>
</dbReference>
<evidence type="ECO:0000313" key="4">
    <source>
        <dbReference type="Proteomes" id="UP001497382"/>
    </source>
</evidence>
<evidence type="ECO:0000313" key="3">
    <source>
        <dbReference type="EMBL" id="CAL1271564.1"/>
    </source>
</evidence>
<proteinExistence type="predicted"/>
<sequence length="140" mass="15777">MQVLFEIITGCLAKHLLVYSSFLWISCESRNTFGISTRVGSVKGEFVLPHSTWYTGRVVKGNSNSTNNYFRREDTSISNEIWIIIGIFLFIFLMMCIHCATACLEHRRCLSRTADGTSPTGSREDVQTSVGDNDIPLPNY</sequence>
<organism evidence="3 4">
    <name type="scientific">Larinioides sclopetarius</name>
    <dbReference type="NCBI Taxonomy" id="280406"/>
    <lineage>
        <taxon>Eukaryota</taxon>
        <taxon>Metazoa</taxon>
        <taxon>Ecdysozoa</taxon>
        <taxon>Arthropoda</taxon>
        <taxon>Chelicerata</taxon>
        <taxon>Arachnida</taxon>
        <taxon>Araneae</taxon>
        <taxon>Araneomorphae</taxon>
        <taxon>Entelegynae</taxon>
        <taxon>Araneoidea</taxon>
        <taxon>Araneidae</taxon>
        <taxon>Larinioides</taxon>
    </lineage>
</organism>
<feature type="non-terminal residue" evidence="3">
    <location>
        <position position="140"/>
    </location>
</feature>
<evidence type="ECO:0000256" key="2">
    <source>
        <dbReference type="SAM" id="Phobius"/>
    </source>
</evidence>
<dbReference type="EMBL" id="CAXIEN010000055">
    <property type="protein sequence ID" value="CAL1271564.1"/>
    <property type="molecule type" value="Genomic_DNA"/>
</dbReference>
<protein>
    <submittedName>
        <fullName evidence="3">Uncharacterized protein</fullName>
    </submittedName>
</protein>
<name>A0AAV1ZKF2_9ARAC</name>
<feature type="region of interest" description="Disordered" evidence="1">
    <location>
        <begin position="113"/>
        <end position="140"/>
    </location>
</feature>
<keyword evidence="2" id="KW-0812">Transmembrane</keyword>
<feature type="compositionally biased region" description="Polar residues" evidence="1">
    <location>
        <begin position="114"/>
        <end position="131"/>
    </location>
</feature>
<evidence type="ECO:0000256" key="1">
    <source>
        <dbReference type="SAM" id="MobiDB-lite"/>
    </source>
</evidence>
<dbReference type="AlphaFoldDB" id="A0AAV1ZKF2"/>
<keyword evidence="4" id="KW-1185">Reference proteome</keyword>
<keyword evidence="2" id="KW-1133">Transmembrane helix</keyword>
<feature type="transmembrane region" description="Helical" evidence="2">
    <location>
        <begin position="81"/>
        <end position="104"/>
    </location>
</feature>
<gene>
    <name evidence="3" type="ORF">LARSCL_LOCUS5882</name>
</gene>
<comment type="caution">
    <text evidence="3">The sequence shown here is derived from an EMBL/GenBank/DDBJ whole genome shotgun (WGS) entry which is preliminary data.</text>
</comment>